<dbReference type="Pfam" id="PF00106">
    <property type="entry name" value="adh_short"/>
    <property type="match status" value="1"/>
</dbReference>
<evidence type="ECO:0000256" key="2">
    <source>
        <dbReference type="ARBA" id="ARBA00023002"/>
    </source>
</evidence>
<organism evidence="3 4">
    <name type="scientific">Pleurostoma richardsiae</name>
    <dbReference type="NCBI Taxonomy" id="41990"/>
    <lineage>
        <taxon>Eukaryota</taxon>
        <taxon>Fungi</taxon>
        <taxon>Dikarya</taxon>
        <taxon>Ascomycota</taxon>
        <taxon>Pezizomycotina</taxon>
        <taxon>Sordariomycetes</taxon>
        <taxon>Sordariomycetidae</taxon>
        <taxon>Calosphaeriales</taxon>
        <taxon>Pleurostomataceae</taxon>
        <taxon>Pleurostoma</taxon>
    </lineage>
</organism>
<dbReference type="InterPro" id="IPR002347">
    <property type="entry name" value="SDR_fam"/>
</dbReference>
<proteinExistence type="inferred from homology"/>
<dbReference type="PANTHER" id="PTHR43180">
    <property type="entry name" value="3-OXOACYL-(ACYL-CARRIER-PROTEIN) REDUCTASE (AFU_ORTHOLOGUE AFUA_6G11210)"/>
    <property type="match status" value="1"/>
</dbReference>
<gene>
    <name evidence="3" type="ORF">NKR23_g11426</name>
</gene>
<dbReference type="Gene3D" id="3.40.50.720">
    <property type="entry name" value="NAD(P)-binding Rossmann-like Domain"/>
    <property type="match status" value="1"/>
</dbReference>
<keyword evidence="4" id="KW-1185">Reference proteome</keyword>
<dbReference type="EMBL" id="JANBVO010000061">
    <property type="protein sequence ID" value="KAJ9132075.1"/>
    <property type="molecule type" value="Genomic_DNA"/>
</dbReference>
<reference evidence="3" key="1">
    <citation type="submission" date="2022-07" db="EMBL/GenBank/DDBJ databases">
        <title>Fungi with potential for degradation of polypropylene.</title>
        <authorList>
            <person name="Gostincar C."/>
        </authorList>
    </citation>
    <scope>NUCLEOTIDE SEQUENCE</scope>
    <source>
        <strain evidence="3">EXF-13308</strain>
    </source>
</reference>
<protein>
    <submittedName>
        <fullName evidence="3">3-hydroxyacyl-CoA dehydrogenase</fullName>
    </submittedName>
</protein>
<comment type="similarity">
    <text evidence="1">Belongs to the short-chain dehydrogenases/reductases (SDR) family.</text>
</comment>
<evidence type="ECO:0000313" key="4">
    <source>
        <dbReference type="Proteomes" id="UP001174694"/>
    </source>
</evidence>
<accession>A0AA38R3H7</accession>
<dbReference type="GO" id="GO:0016491">
    <property type="term" value="F:oxidoreductase activity"/>
    <property type="evidence" value="ECO:0007669"/>
    <property type="project" value="UniProtKB-KW"/>
</dbReference>
<keyword evidence="2" id="KW-0560">Oxidoreductase</keyword>
<sequence length="313" mass="33802">MPVYETSPGSFVALKDAVVVLTGGANGVGESIVRTLYGVGAKILFGDIDAAAGEKLVADLTSSAPASTGTLEFLRVDVRRYEDNLALFDVAYTRHGRVDHALSLAGVTEGQNWFDPSLTIESVRSPPSTAVLDINLLGAAFFARIAAVYLSQPDPTRETPRNRDKSLLLTGSLAAFKEQQGLFVYQPSKHGVMGLFRSSRRYLHTLHGIRVNIVCPSLIDTGMASRVLHVWQNNNLPVNSANQVAEYVLSLTASRYGPDGTKHTGLAVYVEGGKGWEFESELDRLDSQWMGEEMAKNCAATIEALGVGGNWVE</sequence>
<evidence type="ECO:0000256" key="1">
    <source>
        <dbReference type="ARBA" id="ARBA00006484"/>
    </source>
</evidence>
<evidence type="ECO:0000313" key="3">
    <source>
        <dbReference type="EMBL" id="KAJ9132075.1"/>
    </source>
</evidence>
<comment type="caution">
    <text evidence="3">The sequence shown here is derived from an EMBL/GenBank/DDBJ whole genome shotgun (WGS) entry which is preliminary data.</text>
</comment>
<dbReference type="InterPro" id="IPR036291">
    <property type="entry name" value="NAD(P)-bd_dom_sf"/>
</dbReference>
<name>A0AA38R3H7_9PEZI</name>
<dbReference type="Proteomes" id="UP001174694">
    <property type="component" value="Unassembled WGS sequence"/>
</dbReference>
<dbReference type="SUPFAM" id="SSF51735">
    <property type="entry name" value="NAD(P)-binding Rossmann-fold domains"/>
    <property type="match status" value="1"/>
</dbReference>
<dbReference type="PRINTS" id="PR00081">
    <property type="entry name" value="GDHRDH"/>
</dbReference>
<dbReference type="PANTHER" id="PTHR43180:SF86">
    <property type="entry name" value="DEHYDROGENASE, PUTATIVE (AFU_ORTHOLOGUE AFUA_3G00290)-RELATED"/>
    <property type="match status" value="1"/>
</dbReference>
<dbReference type="AlphaFoldDB" id="A0AA38R3H7"/>